<dbReference type="InterPro" id="IPR006037">
    <property type="entry name" value="RCK_C"/>
</dbReference>
<dbReference type="GO" id="GO:0006813">
    <property type="term" value="P:potassium ion transport"/>
    <property type="evidence" value="ECO:0007669"/>
    <property type="project" value="InterPro"/>
</dbReference>
<gene>
    <name evidence="9" type="ORF">SAMN06265368_0851</name>
</gene>
<feature type="domain" description="RCK C-terminal" evidence="8">
    <location>
        <begin position="223"/>
        <end position="307"/>
    </location>
</feature>
<comment type="subcellular location">
    <subcellularLocation>
        <location evidence="1">Membrane</location>
        <topology evidence="1">Multi-pass membrane protein</topology>
    </subcellularLocation>
</comment>
<feature type="transmembrane region" description="Helical" evidence="7">
    <location>
        <begin position="551"/>
        <end position="570"/>
    </location>
</feature>
<sequence length="614" mass="65767">MLTADLQMWLTFAVIGLTIIAYSIERFAIELTALGSLLILMVIFVGLPSAPRATDSMVTLDDLLAGFANPALLTVLALLVIGQGLFQTDALDAPAQLITRIAKKSRYLAFIGVYIAAAVISAFINNTPVVVMFLPIMTVVASNLRLSPSKVLMPLSFISILGGMTTIIGSSTNLLVAEAARKVGVLDLQFFDFTGIGMIMASVGAVYALLIMPRLLRKRESMTEEMSQTTGKQFIAQIPLTYGDRLVGQQAVAGMFPSLKDMTVRLVQRGESPLLPPFDNVTLQPGDTVVVAATRQALLVALKGGHNVTQETEVEEDEASQNAAMQQSDFTLAEVIVPPASRMIGQTIEQAGMRAKTNCMALGIQRRSRMPRMAMNDIRLEAGDVLLVGGRREFVEALRLSKDILLIELSTTDVPQRRYAPRALIIFLATAIAAATGFLPIATAALGGAFAMILGNCLNLRQAIRALDSRIFMLVGASLASAVALQKTGGAHFVASFVVDAMQGQPAPVLLSGLFLLVAILTNILSNNATAVLFAPIAISIATQTGLPVEPFVVCVILAANCSFATPIGYQTNLLVMGPGHYRFQDFLIAGIPLMLLIWITFSLVAPWYYGIAY</sequence>
<keyword evidence="2" id="KW-0813">Transport</keyword>
<feature type="transmembrane region" description="Helical" evidence="7">
    <location>
        <begin position="107"/>
        <end position="124"/>
    </location>
</feature>
<keyword evidence="3 7" id="KW-0812">Transmembrane</keyword>
<feature type="transmembrane region" description="Helical" evidence="7">
    <location>
        <begin position="190"/>
        <end position="212"/>
    </location>
</feature>
<dbReference type="PANTHER" id="PTHR43652:SF2">
    <property type="entry name" value="BASIC AMINO ACID ANTIPORTER YFCC-RELATED"/>
    <property type="match status" value="1"/>
</dbReference>
<name>A0A285NEL1_9HYPH</name>
<dbReference type="InterPro" id="IPR036721">
    <property type="entry name" value="RCK_C_sf"/>
</dbReference>
<dbReference type="EMBL" id="OBEL01000001">
    <property type="protein sequence ID" value="SNZ07333.1"/>
    <property type="molecule type" value="Genomic_DNA"/>
</dbReference>
<keyword evidence="4" id="KW-0677">Repeat</keyword>
<dbReference type="AlphaFoldDB" id="A0A285NEL1"/>
<keyword evidence="10" id="KW-1185">Reference proteome</keyword>
<protein>
    <submittedName>
        <fullName evidence="9">Di- and tricarboxylate transporter</fullName>
    </submittedName>
</protein>
<feature type="transmembrane region" description="Helical" evidence="7">
    <location>
        <begin position="31"/>
        <end position="51"/>
    </location>
</feature>
<dbReference type="PROSITE" id="PS51202">
    <property type="entry name" value="RCK_C"/>
    <property type="match status" value="2"/>
</dbReference>
<organism evidence="9 10">
    <name type="scientific">Cohaesibacter gelatinilyticus</name>
    <dbReference type="NCBI Taxonomy" id="372072"/>
    <lineage>
        <taxon>Bacteria</taxon>
        <taxon>Pseudomonadati</taxon>
        <taxon>Pseudomonadota</taxon>
        <taxon>Alphaproteobacteria</taxon>
        <taxon>Hyphomicrobiales</taxon>
        <taxon>Cohaesibacteraceae</taxon>
    </lineage>
</organism>
<feature type="transmembrane region" description="Helical" evidence="7">
    <location>
        <begin position="419"/>
        <end position="435"/>
    </location>
</feature>
<feature type="transmembrane region" description="Helical" evidence="7">
    <location>
        <begin position="6"/>
        <end position="24"/>
    </location>
</feature>
<evidence type="ECO:0000256" key="5">
    <source>
        <dbReference type="ARBA" id="ARBA00022989"/>
    </source>
</evidence>
<dbReference type="InterPro" id="IPR051679">
    <property type="entry name" value="DASS-Related_Transporters"/>
</dbReference>
<dbReference type="RefSeq" id="WP_097152129.1">
    <property type="nucleotide sequence ID" value="NZ_OBEL01000001.1"/>
</dbReference>
<feature type="transmembrane region" description="Helical" evidence="7">
    <location>
        <begin position="471"/>
        <end position="494"/>
    </location>
</feature>
<dbReference type="GO" id="GO:0008324">
    <property type="term" value="F:monoatomic cation transmembrane transporter activity"/>
    <property type="evidence" value="ECO:0007669"/>
    <property type="project" value="InterPro"/>
</dbReference>
<feature type="transmembrane region" description="Helical" evidence="7">
    <location>
        <begin position="63"/>
        <end position="86"/>
    </location>
</feature>
<evidence type="ECO:0000256" key="7">
    <source>
        <dbReference type="SAM" id="Phobius"/>
    </source>
</evidence>
<proteinExistence type="predicted"/>
<feature type="transmembrane region" description="Helical" evidence="7">
    <location>
        <begin position="514"/>
        <end position="539"/>
    </location>
</feature>
<evidence type="ECO:0000313" key="9">
    <source>
        <dbReference type="EMBL" id="SNZ07333.1"/>
    </source>
</evidence>
<dbReference type="PANTHER" id="PTHR43652">
    <property type="entry name" value="BASIC AMINO ACID ANTIPORTER YFCC-RELATED"/>
    <property type="match status" value="1"/>
</dbReference>
<keyword evidence="6 7" id="KW-0472">Membrane</keyword>
<evidence type="ECO:0000313" key="10">
    <source>
        <dbReference type="Proteomes" id="UP000219439"/>
    </source>
</evidence>
<keyword evidence="5 7" id="KW-1133">Transmembrane helix</keyword>
<dbReference type="Pfam" id="PF03600">
    <property type="entry name" value="CitMHS"/>
    <property type="match status" value="1"/>
</dbReference>
<evidence type="ECO:0000256" key="6">
    <source>
        <dbReference type="ARBA" id="ARBA00023136"/>
    </source>
</evidence>
<feature type="transmembrane region" description="Helical" evidence="7">
    <location>
        <begin position="590"/>
        <end position="610"/>
    </location>
</feature>
<evidence type="ECO:0000256" key="2">
    <source>
        <dbReference type="ARBA" id="ARBA00022448"/>
    </source>
</evidence>
<evidence type="ECO:0000256" key="1">
    <source>
        <dbReference type="ARBA" id="ARBA00004141"/>
    </source>
</evidence>
<evidence type="ECO:0000256" key="3">
    <source>
        <dbReference type="ARBA" id="ARBA00022692"/>
    </source>
</evidence>
<dbReference type="OrthoDB" id="9809303at2"/>
<dbReference type="Proteomes" id="UP000219439">
    <property type="component" value="Unassembled WGS sequence"/>
</dbReference>
<dbReference type="Pfam" id="PF02080">
    <property type="entry name" value="TrkA_C"/>
    <property type="match status" value="2"/>
</dbReference>
<feature type="domain" description="RCK C-terminal" evidence="8">
    <location>
        <begin position="320"/>
        <end position="404"/>
    </location>
</feature>
<dbReference type="SUPFAM" id="SSF116726">
    <property type="entry name" value="TrkA C-terminal domain-like"/>
    <property type="match status" value="2"/>
</dbReference>
<evidence type="ECO:0000259" key="8">
    <source>
        <dbReference type="PROSITE" id="PS51202"/>
    </source>
</evidence>
<feature type="transmembrane region" description="Helical" evidence="7">
    <location>
        <begin position="151"/>
        <end position="170"/>
    </location>
</feature>
<accession>A0A285NEL1</accession>
<evidence type="ECO:0000256" key="4">
    <source>
        <dbReference type="ARBA" id="ARBA00022737"/>
    </source>
</evidence>
<dbReference type="InterPro" id="IPR004680">
    <property type="entry name" value="Cit_transptr-like_dom"/>
</dbReference>
<reference evidence="9 10" key="1">
    <citation type="submission" date="2017-09" db="EMBL/GenBank/DDBJ databases">
        <authorList>
            <person name="Ehlers B."/>
            <person name="Leendertz F.H."/>
        </authorList>
    </citation>
    <scope>NUCLEOTIDE SEQUENCE [LARGE SCALE GENOMIC DNA]</scope>
    <source>
        <strain evidence="9 10">DSM 18289</strain>
    </source>
</reference>
<dbReference type="Gene3D" id="3.30.70.1450">
    <property type="entry name" value="Regulator of K+ conductance, C-terminal domain"/>
    <property type="match status" value="1"/>
</dbReference>
<dbReference type="GO" id="GO:0005886">
    <property type="term" value="C:plasma membrane"/>
    <property type="evidence" value="ECO:0007669"/>
    <property type="project" value="TreeGrafter"/>
</dbReference>